<comment type="caution">
    <text evidence="1">The sequence shown here is derived from an EMBL/GenBank/DDBJ whole genome shotgun (WGS) entry which is preliminary data.</text>
</comment>
<name>A0A0F9LAS0_9ZZZZ</name>
<sequence length="49" mass="5692">MGRKTKKKCYAAPAFRWEGCGLPPLWRFALKKYHGQLPDIKTRRAPCQS</sequence>
<gene>
    <name evidence="1" type="ORF">LCGC14_1223180</name>
</gene>
<dbReference type="AlphaFoldDB" id="A0A0F9LAS0"/>
<reference evidence="1" key="1">
    <citation type="journal article" date="2015" name="Nature">
        <title>Complex archaea that bridge the gap between prokaryotes and eukaryotes.</title>
        <authorList>
            <person name="Spang A."/>
            <person name="Saw J.H."/>
            <person name="Jorgensen S.L."/>
            <person name="Zaremba-Niedzwiedzka K."/>
            <person name="Martijn J."/>
            <person name="Lind A.E."/>
            <person name="van Eijk R."/>
            <person name="Schleper C."/>
            <person name="Guy L."/>
            <person name="Ettema T.J."/>
        </authorList>
    </citation>
    <scope>NUCLEOTIDE SEQUENCE</scope>
</reference>
<accession>A0A0F9LAS0</accession>
<proteinExistence type="predicted"/>
<protein>
    <submittedName>
        <fullName evidence="1">Uncharacterized protein</fullName>
    </submittedName>
</protein>
<organism evidence="1">
    <name type="scientific">marine sediment metagenome</name>
    <dbReference type="NCBI Taxonomy" id="412755"/>
    <lineage>
        <taxon>unclassified sequences</taxon>
        <taxon>metagenomes</taxon>
        <taxon>ecological metagenomes</taxon>
    </lineage>
</organism>
<evidence type="ECO:0000313" key="1">
    <source>
        <dbReference type="EMBL" id="KKM91964.1"/>
    </source>
</evidence>
<dbReference type="EMBL" id="LAZR01006460">
    <property type="protein sequence ID" value="KKM91964.1"/>
    <property type="molecule type" value="Genomic_DNA"/>
</dbReference>